<dbReference type="AlphaFoldDB" id="A0A2J6Q0V2"/>
<sequence>MDTSMAFSLMPPPGQPASQGYTQRYCAREWEEQKPTIYKLYIEEGQKLKAVLKILSESGFLVTQKQVKDRLKKWGLTIKNVKENEMLAIARKRLKRKVLDKKESAFRVNKQPLTEKNIDRFLKRRKISDCTLLSMTSPINAPSPAFSVYTPHPPNPDSPCNLLSPIAASPFCIVESSSTFHIERQPSAPTSPAPTSLQLQRTYTPFTGQSPVPFQSTNFLLRITSDAFDSAGSDAASQPLREASSAEISSRSSSKGLAHPGDMFILDTFAQEESHMRHAFEDPSVPNQGLRCYQAEDDCCRNKLEALESQYEPDHLEVLAEGNNWP</sequence>
<dbReference type="InterPro" id="IPR025676">
    <property type="entry name" value="Clr5_dom"/>
</dbReference>
<dbReference type="PANTHER" id="PTHR38788:SF3">
    <property type="entry name" value="CLR5 DOMAIN-CONTAINING PROTEIN"/>
    <property type="match status" value="1"/>
</dbReference>
<feature type="region of interest" description="Disordered" evidence="1">
    <location>
        <begin position="1"/>
        <end position="20"/>
    </location>
</feature>
<evidence type="ECO:0000313" key="4">
    <source>
        <dbReference type="Proteomes" id="UP000235672"/>
    </source>
</evidence>
<dbReference type="Pfam" id="PF14420">
    <property type="entry name" value="Clr5"/>
    <property type="match status" value="1"/>
</dbReference>
<feature type="domain" description="Clr5" evidence="2">
    <location>
        <begin position="28"/>
        <end position="77"/>
    </location>
</feature>
<proteinExistence type="predicted"/>
<feature type="compositionally biased region" description="Low complexity" evidence="1">
    <location>
        <begin position="231"/>
        <end position="254"/>
    </location>
</feature>
<evidence type="ECO:0000256" key="1">
    <source>
        <dbReference type="SAM" id="MobiDB-lite"/>
    </source>
</evidence>
<name>A0A2J6Q0V2_9HELO</name>
<gene>
    <name evidence="3" type="ORF">NA56DRAFT_190449</name>
</gene>
<organism evidence="3 4">
    <name type="scientific">Hyaloscypha hepaticicola</name>
    <dbReference type="NCBI Taxonomy" id="2082293"/>
    <lineage>
        <taxon>Eukaryota</taxon>
        <taxon>Fungi</taxon>
        <taxon>Dikarya</taxon>
        <taxon>Ascomycota</taxon>
        <taxon>Pezizomycotina</taxon>
        <taxon>Leotiomycetes</taxon>
        <taxon>Helotiales</taxon>
        <taxon>Hyaloscyphaceae</taxon>
        <taxon>Hyaloscypha</taxon>
    </lineage>
</organism>
<accession>A0A2J6Q0V2</accession>
<evidence type="ECO:0000259" key="2">
    <source>
        <dbReference type="Pfam" id="PF14420"/>
    </source>
</evidence>
<dbReference type="EMBL" id="KZ613487">
    <property type="protein sequence ID" value="PMD19905.1"/>
    <property type="molecule type" value="Genomic_DNA"/>
</dbReference>
<reference evidence="3 4" key="1">
    <citation type="submission" date="2016-05" db="EMBL/GenBank/DDBJ databases">
        <title>A degradative enzymes factory behind the ericoid mycorrhizal symbiosis.</title>
        <authorList>
            <consortium name="DOE Joint Genome Institute"/>
            <person name="Martino E."/>
            <person name="Morin E."/>
            <person name="Grelet G."/>
            <person name="Kuo A."/>
            <person name="Kohler A."/>
            <person name="Daghino S."/>
            <person name="Barry K."/>
            <person name="Choi C."/>
            <person name="Cichocki N."/>
            <person name="Clum A."/>
            <person name="Copeland A."/>
            <person name="Hainaut M."/>
            <person name="Haridas S."/>
            <person name="Labutti K."/>
            <person name="Lindquist E."/>
            <person name="Lipzen A."/>
            <person name="Khouja H.-R."/>
            <person name="Murat C."/>
            <person name="Ohm R."/>
            <person name="Olson A."/>
            <person name="Spatafora J."/>
            <person name="Veneault-Fourrey C."/>
            <person name="Henrissat B."/>
            <person name="Grigoriev I."/>
            <person name="Martin F."/>
            <person name="Perotto S."/>
        </authorList>
    </citation>
    <scope>NUCLEOTIDE SEQUENCE [LARGE SCALE GENOMIC DNA]</scope>
    <source>
        <strain evidence="3 4">UAMH 7357</strain>
    </source>
</reference>
<dbReference type="Proteomes" id="UP000235672">
    <property type="component" value="Unassembled WGS sequence"/>
</dbReference>
<dbReference type="OrthoDB" id="5986190at2759"/>
<evidence type="ECO:0000313" key="3">
    <source>
        <dbReference type="EMBL" id="PMD19905.1"/>
    </source>
</evidence>
<protein>
    <recommendedName>
        <fullName evidence="2">Clr5 domain-containing protein</fullName>
    </recommendedName>
</protein>
<dbReference type="STRING" id="1745343.A0A2J6Q0V2"/>
<keyword evidence="4" id="KW-1185">Reference proteome</keyword>
<feature type="region of interest" description="Disordered" evidence="1">
    <location>
        <begin position="231"/>
        <end position="256"/>
    </location>
</feature>
<dbReference type="PANTHER" id="PTHR38788">
    <property type="entry name" value="CLR5 DOMAIN-CONTAINING PROTEIN"/>
    <property type="match status" value="1"/>
</dbReference>